<name>A0LFQ2_SYNFM</name>
<sequence>MCRDDCYAFRRNRGDDDGMLEKLIRSGKIKEHFFMKRKDTPRNELESPESAIPSSGSAAVPEREDNGLFLLEDGKLRPFSLEEYTAATLYEVVESFGVECKLVRPEDPGNVLFEGKRPSRKTVPIFIKKDGDCALVASWETVEANPEQLAEVREVLGAIPVRQAFVLRRK</sequence>
<evidence type="ECO:0000313" key="2">
    <source>
        <dbReference type="EMBL" id="ABK16254.1"/>
    </source>
</evidence>
<keyword evidence="3" id="KW-1185">Reference proteome</keyword>
<reference evidence="2 3" key="1">
    <citation type="submission" date="2006-10" db="EMBL/GenBank/DDBJ databases">
        <title>Complete sequence of Syntrophobacter fumaroxidans MPOB.</title>
        <authorList>
            <consortium name="US DOE Joint Genome Institute"/>
            <person name="Copeland A."/>
            <person name="Lucas S."/>
            <person name="Lapidus A."/>
            <person name="Barry K."/>
            <person name="Detter J.C."/>
            <person name="Glavina del Rio T."/>
            <person name="Hammon N."/>
            <person name="Israni S."/>
            <person name="Pitluck S."/>
            <person name="Goltsman E.G."/>
            <person name="Martinez M."/>
            <person name="Schmutz J."/>
            <person name="Larimer F."/>
            <person name="Land M."/>
            <person name="Hauser L."/>
            <person name="Kyrpides N."/>
            <person name="Kim E."/>
            <person name="Boone D.R."/>
            <person name="Brockman F."/>
            <person name="Culley D."/>
            <person name="Ferry J."/>
            <person name="Gunsalus R."/>
            <person name="McInerney M.J."/>
            <person name="Morrison M."/>
            <person name="Plugge C."/>
            <person name="Rohlin L."/>
            <person name="Scholten J."/>
            <person name="Sieber J."/>
            <person name="Stams A.J.M."/>
            <person name="Worm P."/>
            <person name="Henstra A.M."/>
            <person name="Richardson P."/>
        </authorList>
    </citation>
    <scope>NUCLEOTIDE SEQUENCE [LARGE SCALE GENOMIC DNA]</scope>
    <source>
        <strain evidence="3">DSM 10017 / MPOB</strain>
    </source>
</reference>
<dbReference type="InParanoid" id="A0LFQ2"/>
<evidence type="ECO:0000313" key="3">
    <source>
        <dbReference type="Proteomes" id="UP000001784"/>
    </source>
</evidence>
<dbReference type="EMBL" id="CP000478">
    <property type="protein sequence ID" value="ABK16254.1"/>
    <property type="molecule type" value="Genomic_DNA"/>
</dbReference>
<dbReference type="Proteomes" id="UP000001784">
    <property type="component" value="Chromosome"/>
</dbReference>
<dbReference type="AlphaFoldDB" id="A0LFQ2"/>
<feature type="region of interest" description="Disordered" evidence="1">
    <location>
        <begin position="37"/>
        <end position="61"/>
    </location>
</feature>
<dbReference type="HOGENOM" id="CLU_1569894_0_0_7"/>
<dbReference type="KEGG" id="sfu:Sfum_0555"/>
<gene>
    <name evidence="2" type="ordered locus">Sfum_0555</name>
</gene>
<protein>
    <submittedName>
        <fullName evidence="2">Uncharacterized protein</fullName>
    </submittedName>
</protein>
<accession>A0LFQ2</accession>
<proteinExistence type="predicted"/>
<organism evidence="2 3">
    <name type="scientific">Syntrophobacter fumaroxidans (strain DSM 10017 / MPOB)</name>
    <dbReference type="NCBI Taxonomy" id="335543"/>
    <lineage>
        <taxon>Bacteria</taxon>
        <taxon>Pseudomonadati</taxon>
        <taxon>Thermodesulfobacteriota</taxon>
        <taxon>Syntrophobacteria</taxon>
        <taxon>Syntrophobacterales</taxon>
        <taxon>Syntrophobacteraceae</taxon>
        <taxon>Syntrophobacter</taxon>
    </lineage>
</organism>
<evidence type="ECO:0000256" key="1">
    <source>
        <dbReference type="SAM" id="MobiDB-lite"/>
    </source>
</evidence>